<organism evidence="2 3">
    <name type="scientific">Marinovum algicola</name>
    <dbReference type="NCBI Taxonomy" id="42444"/>
    <lineage>
        <taxon>Bacteria</taxon>
        <taxon>Pseudomonadati</taxon>
        <taxon>Pseudomonadota</taxon>
        <taxon>Alphaproteobacteria</taxon>
        <taxon>Rhodobacterales</taxon>
        <taxon>Roseobacteraceae</taxon>
        <taxon>Marinovum</taxon>
    </lineage>
</organism>
<evidence type="ECO:0000256" key="1">
    <source>
        <dbReference type="SAM" id="Phobius"/>
    </source>
</evidence>
<evidence type="ECO:0000313" key="3">
    <source>
        <dbReference type="Proteomes" id="UP000182932"/>
    </source>
</evidence>
<keyword evidence="3" id="KW-1185">Reference proteome</keyword>
<dbReference type="Proteomes" id="UP000182932">
    <property type="component" value="Unassembled WGS sequence"/>
</dbReference>
<dbReference type="AlphaFoldDB" id="A0A975WF41"/>
<keyword evidence="1" id="KW-1133">Transmembrane helix</keyword>
<comment type="caution">
    <text evidence="2">The sequence shown here is derived from an EMBL/GenBank/DDBJ whole genome shotgun (WGS) entry which is preliminary data.</text>
</comment>
<evidence type="ECO:0000313" key="2">
    <source>
        <dbReference type="EMBL" id="SEK10009.1"/>
    </source>
</evidence>
<proteinExistence type="predicted"/>
<feature type="transmembrane region" description="Helical" evidence="1">
    <location>
        <begin position="202"/>
        <end position="228"/>
    </location>
</feature>
<sequence length="255" mass="27412">MVLDVPTRDRLHRRICVSVRDGFACGHPSGYAVDGPGRQSVVRAVLKGFWARRRAIAFYGLLLLGGWYLGDLLKDLTVPDMRPMNEPLIHRIVMTAFVAFILLAAIPFVPGAEIGFAMLLLFGGQVAPLVYLGMVSALVLSFAVARLIPATILAGLLNWLRLTRAADFVAEYDAAAPVDRMEALSGIIPSNLGRRLIGNRHLLLAIALNTPGNSLLGGGGGLAFIAGASRLYSFWPFLAVVICAVAPVPLFFYVA</sequence>
<keyword evidence="1" id="KW-0472">Membrane</keyword>
<gene>
    <name evidence="2" type="ORF">SAMN04487940_13147</name>
</gene>
<feature type="transmembrane region" description="Helical" evidence="1">
    <location>
        <begin position="234"/>
        <end position="254"/>
    </location>
</feature>
<name>A0A975WF41_9RHOB</name>
<protein>
    <submittedName>
        <fullName evidence="2">Uncharacterized protein</fullName>
    </submittedName>
</protein>
<dbReference type="EMBL" id="FNYY01000031">
    <property type="protein sequence ID" value="SEK10009.1"/>
    <property type="molecule type" value="Genomic_DNA"/>
</dbReference>
<reference evidence="2 3" key="1">
    <citation type="submission" date="2016-10" db="EMBL/GenBank/DDBJ databases">
        <authorList>
            <person name="Varghese N."/>
            <person name="Submissions S."/>
        </authorList>
    </citation>
    <scope>NUCLEOTIDE SEQUENCE [LARGE SCALE GENOMIC DNA]</scope>
    <source>
        <strain evidence="2 3">FF3</strain>
    </source>
</reference>
<accession>A0A975WF41</accession>
<keyword evidence="1" id="KW-0812">Transmembrane</keyword>
<feature type="transmembrane region" description="Helical" evidence="1">
    <location>
        <begin position="116"/>
        <end position="134"/>
    </location>
</feature>
<feature type="transmembrane region" description="Helical" evidence="1">
    <location>
        <begin position="88"/>
        <end position="109"/>
    </location>
</feature>
<feature type="transmembrane region" description="Helical" evidence="1">
    <location>
        <begin position="140"/>
        <end position="160"/>
    </location>
</feature>
<feature type="transmembrane region" description="Helical" evidence="1">
    <location>
        <begin position="56"/>
        <end position="73"/>
    </location>
</feature>